<evidence type="ECO:0000256" key="3">
    <source>
        <dbReference type="ARBA" id="ARBA00022989"/>
    </source>
</evidence>
<feature type="compositionally biased region" description="Low complexity" evidence="5">
    <location>
        <begin position="34"/>
        <end position="46"/>
    </location>
</feature>
<feature type="region of interest" description="Disordered" evidence="5">
    <location>
        <begin position="749"/>
        <end position="769"/>
    </location>
</feature>
<feature type="compositionally biased region" description="Low complexity" evidence="5">
    <location>
        <begin position="54"/>
        <end position="66"/>
    </location>
</feature>
<dbReference type="Proteomes" id="UP000398389">
    <property type="component" value="Unassembled WGS sequence"/>
</dbReference>
<protein>
    <submittedName>
        <fullName evidence="7">Uncharacterized protein</fullName>
    </submittedName>
</protein>
<feature type="transmembrane region" description="Helical" evidence="6">
    <location>
        <begin position="336"/>
        <end position="359"/>
    </location>
</feature>
<keyword evidence="2 6" id="KW-0812">Transmembrane</keyword>
<feature type="compositionally biased region" description="Polar residues" evidence="5">
    <location>
        <begin position="10"/>
        <end position="33"/>
    </location>
</feature>
<feature type="compositionally biased region" description="Polar residues" evidence="5">
    <location>
        <begin position="144"/>
        <end position="155"/>
    </location>
</feature>
<name>A0A5E8BR26_9ASCO</name>
<dbReference type="GO" id="GO:0005384">
    <property type="term" value="F:manganese ion transmembrane transporter activity"/>
    <property type="evidence" value="ECO:0007669"/>
    <property type="project" value="TreeGrafter"/>
</dbReference>
<dbReference type="NCBIfam" id="TIGR01197">
    <property type="entry name" value="nramp"/>
    <property type="match status" value="1"/>
</dbReference>
<accession>A0A5E8BR26</accession>
<dbReference type="GO" id="GO:0005886">
    <property type="term" value="C:plasma membrane"/>
    <property type="evidence" value="ECO:0007669"/>
    <property type="project" value="TreeGrafter"/>
</dbReference>
<evidence type="ECO:0000256" key="1">
    <source>
        <dbReference type="ARBA" id="ARBA00004141"/>
    </source>
</evidence>
<comment type="subcellular location">
    <subcellularLocation>
        <location evidence="1">Membrane</location>
        <topology evidence="1">Multi-pass membrane protein</topology>
    </subcellularLocation>
</comment>
<keyword evidence="4 6" id="KW-0472">Membrane</keyword>
<proteinExistence type="inferred from homology"/>
<dbReference type="GO" id="GO:0015086">
    <property type="term" value="F:cadmium ion transmembrane transporter activity"/>
    <property type="evidence" value="ECO:0007669"/>
    <property type="project" value="TreeGrafter"/>
</dbReference>
<dbReference type="GO" id="GO:0030026">
    <property type="term" value="P:intracellular manganese ion homeostasis"/>
    <property type="evidence" value="ECO:0007669"/>
    <property type="project" value="TreeGrafter"/>
</dbReference>
<feature type="transmembrane region" description="Helical" evidence="6">
    <location>
        <begin position="606"/>
        <end position="624"/>
    </location>
</feature>
<dbReference type="Pfam" id="PF01566">
    <property type="entry name" value="Nramp"/>
    <property type="match status" value="1"/>
</dbReference>
<evidence type="ECO:0000256" key="6">
    <source>
        <dbReference type="SAM" id="Phobius"/>
    </source>
</evidence>
<feature type="transmembrane region" description="Helical" evidence="6">
    <location>
        <begin position="399"/>
        <end position="424"/>
    </location>
</feature>
<feature type="transmembrane region" description="Helical" evidence="6">
    <location>
        <begin position="559"/>
        <end position="585"/>
    </location>
</feature>
<dbReference type="EMBL" id="CABVLU010000003">
    <property type="protein sequence ID" value="VVT53491.1"/>
    <property type="molecule type" value="Genomic_DNA"/>
</dbReference>
<feature type="compositionally biased region" description="Polar residues" evidence="5">
    <location>
        <begin position="111"/>
        <end position="134"/>
    </location>
</feature>
<feature type="transmembrane region" description="Helical" evidence="6">
    <location>
        <begin position="293"/>
        <end position="315"/>
    </location>
</feature>
<dbReference type="NCBIfam" id="NF037982">
    <property type="entry name" value="Nramp_1"/>
    <property type="match status" value="1"/>
</dbReference>
<feature type="transmembrane region" description="Helical" evidence="6">
    <location>
        <begin position="255"/>
        <end position="273"/>
    </location>
</feature>
<feature type="transmembrane region" description="Helical" evidence="6">
    <location>
        <begin position="444"/>
        <end position="468"/>
    </location>
</feature>
<reference evidence="7 8" key="1">
    <citation type="submission" date="2019-09" db="EMBL/GenBank/DDBJ databases">
        <authorList>
            <person name="Brejova B."/>
        </authorList>
    </citation>
    <scope>NUCLEOTIDE SEQUENCE [LARGE SCALE GENOMIC DNA]</scope>
</reference>
<feature type="compositionally biased region" description="Low complexity" evidence="5">
    <location>
        <begin position="189"/>
        <end position="205"/>
    </location>
</feature>
<dbReference type="PRINTS" id="PR00447">
    <property type="entry name" value="NATRESASSCMP"/>
</dbReference>
<evidence type="ECO:0000256" key="5">
    <source>
        <dbReference type="SAM" id="MobiDB-lite"/>
    </source>
</evidence>
<organism evidence="7 8">
    <name type="scientific">Magnusiomyces paraingens</name>
    <dbReference type="NCBI Taxonomy" id="2606893"/>
    <lineage>
        <taxon>Eukaryota</taxon>
        <taxon>Fungi</taxon>
        <taxon>Dikarya</taxon>
        <taxon>Ascomycota</taxon>
        <taxon>Saccharomycotina</taxon>
        <taxon>Dipodascomycetes</taxon>
        <taxon>Dipodascales</taxon>
        <taxon>Dipodascaceae</taxon>
        <taxon>Magnusiomyces</taxon>
    </lineage>
</organism>
<feature type="region of interest" description="Disordered" evidence="5">
    <location>
        <begin position="1"/>
        <end position="168"/>
    </location>
</feature>
<feature type="transmembrane region" description="Helical" evidence="6">
    <location>
        <begin position="365"/>
        <end position="387"/>
    </location>
</feature>
<evidence type="ECO:0000313" key="8">
    <source>
        <dbReference type="Proteomes" id="UP000398389"/>
    </source>
</evidence>
<dbReference type="GO" id="GO:0034755">
    <property type="term" value="P:iron ion transmembrane transport"/>
    <property type="evidence" value="ECO:0007669"/>
    <property type="project" value="TreeGrafter"/>
</dbReference>
<feature type="transmembrane region" description="Helical" evidence="6">
    <location>
        <begin position="810"/>
        <end position="832"/>
    </location>
</feature>
<sequence>MNCPTKDTSKSYISGYNQNPSPLDNDLITNKQLNSSPSHSNQKSKSANPLIDPSMSSDPSSSFSNSLTRPDSRDQLGTATAVGLETPNSRKEPPSSNISASSSTNSTTATQPISIAKSLSQETTPLRTSPSNRITPFGGLDSNGRPSTSSSSDNENPFDDPTSEPHTQQHFSTLFNSANAQNNTSPFLSDYISSSPGPSSRNPESFFSGVSQRFRSIFNGNRGFVPLSNNMVNNHRPRPIHTSPISSQIEQIGRIFFKYLKFVGPSIILSVAYMDPGNYVTAVSAGAMYKYKLLFVILISNIFAVFLQALCIKLGSVTGLDLAQNCREHLPRGLNITIYIMAEIAIIATDLAEVVGTAISLDILFGIPLAVGVCLTIIDVLIILMAYRPNGEMKIVRYFEYLVSALVFFTVICFAIELGNIGPISPSEVFRGFLPSGVLFETQGLYLSCGILGATVMPHSLYLGSGLVQPRLRDFDKKHGYFKEEEEENDEIAISKYKPSIHAINYGMKYSIAELIISLSTVAIFVNSSILIVAGATLANTPEAIDADLYSIYDMLKTLLSPAAGTVFALALLFSGQSAGIVCTLAGQMVAEGFIAWTVKPWIRRLITRSIAVIPCLVLSIFVGRKGLADVLTASQVVLSLLLPFVSAPLIFFTAKKSIMRVPLLPSGVSDQPLQHTNSYSAVSRHPPASEIVESSALEPSSRSFASLSPSQTLTDSHNNDIAPLTLLEDDSDEVGYQDIIIATTRRISEDHQRRQRQSMSFERTRPSTSIDIPHRVSEEREDQEIEDDDMSSIMIPAYKDMSNSMLTNVTAVVILTLITGLNFFLIVSAALGADVHF</sequence>
<gene>
    <name evidence="7" type="ORF">SAPINGB_P003600</name>
</gene>
<dbReference type="OrthoDB" id="409173at2759"/>
<evidence type="ECO:0000256" key="2">
    <source>
        <dbReference type="ARBA" id="ARBA00022692"/>
    </source>
</evidence>
<dbReference type="GeneID" id="43582417"/>
<dbReference type="RefSeq" id="XP_031854208.1">
    <property type="nucleotide sequence ID" value="XM_031998317.1"/>
</dbReference>
<dbReference type="HAMAP" id="MF_00221">
    <property type="entry name" value="NRAMP"/>
    <property type="match status" value="1"/>
</dbReference>
<dbReference type="PANTHER" id="PTHR11706">
    <property type="entry name" value="SOLUTE CARRIER PROTEIN FAMILY 11 MEMBER"/>
    <property type="match status" value="1"/>
</dbReference>
<keyword evidence="8" id="KW-1185">Reference proteome</keyword>
<feature type="compositionally biased region" description="Low complexity" evidence="5">
    <location>
        <begin position="95"/>
        <end position="110"/>
    </location>
</feature>
<feature type="region of interest" description="Disordered" evidence="5">
    <location>
        <begin position="186"/>
        <end position="205"/>
    </location>
</feature>
<feature type="transmembrane region" description="Helical" evidence="6">
    <location>
        <begin position="636"/>
        <end position="655"/>
    </location>
</feature>
<dbReference type="AlphaFoldDB" id="A0A5E8BR26"/>
<dbReference type="InterPro" id="IPR001046">
    <property type="entry name" value="NRAMP_fam"/>
</dbReference>
<dbReference type="PANTHER" id="PTHR11706:SF50">
    <property type="entry name" value="MANGANESE TRANSPORTER SMF2"/>
    <property type="match status" value="1"/>
</dbReference>
<evidence type="ECO:0000313" key="7">
    <source>
        <dbReference type="EMBL" id="VVT53491.1"/>
    </source>
</evidence>
<evidence type="ECO:0000256" key="4">
    <source>
        <dbReference type="ARBA" id="ARBA00023136"/>
    </source>
</evidence>
<keyword evidence="3 6" id="KW-1133">Transmembrane helix</keyword>
<feature type="compositionally biased region" description="Polar residues" evidence="5">
    <location>
        <begin position="758"/>
        <end position="769"/>
    </location>
</feature>
<feature type="transmembrane region" description="Helical" evidence="6">
    <location>
        <begin position="515"/>
        <end position="539"/>
    </location>
</feature>